<protein>
    <submittedName>
        <fullName evidence="2">Uncharacterized protein</fullName>
    </submittedName>
</protein>
<organism evidence="2 3">
    <name type="scientific">Carnegiea gigantea</name>
    <dbReference type="NCBI Taxonomy" id="171969"/>
    <lineage>
        <taxon>Eukaryota</taxon>
        <taxon>Viridiplantae</taxon>
        <taxon>Streptophyta</taxon>
        <taxon>Embryophyta</taxon>
        <taxon>Tracheophyta</taxon>
        <taxon>Spermatophyta</taxon>
        <taxon>Magnoliopsida</taxon>
        <taxon>eudicotyledons</taxon>
        <taxon>Gunneridae</taxon>
        <taxon>Pentapetalae</taxon>
        <taxon>Caryophyllales</taxon>
        <taxon>Cactineae</taxon>
        <taxon>Cactaceae</taxon>
        <taxon>Cactoideae</taxon>
        <taxon>Echinocereeae</taxon>
        <taxon>Carnegiea</taxon>
    </lineage>
</organism>
<name>A0A9Q1JJR8_9CARY</name>
<gene>
    <name evidence="2" type="ORF">Cgig2_015618</name>
</gene>
<feature type="region of interest" description="Disordered" evidence="1">
    <location>
        <begin position="141"/>
        <end position="168"/>
    </location>
</feature>
<proteinExistence type="predicted"/>
<evidence type="ECO:0000256" key="1">
    <source>
        <dbReference type="SAM" id="MobiDB-lite"/>
    </source>
</evidence>
<sequence length="310" mass="32656">MDLLKQQSKIEWIKYSDDCTKLFFAKAKQRKLATYVYTLKDAEGMQVEGFDQVGKMMLSFYKNLLGKQFTPRSSIDPAVTKAGLVLSVEQQLALTSEFSPMEIQEALFSIPSTKSPSPDGFNSGFYKTTWSVTGPLVVGGDPALGRPAGRSPPSPAPAARSAEKAAHPGQFSQLGEVAVEVEIADARMVATGFHGGSTVKQLSHPRSLSPDVPPVGGATPSAAEMAHLAGQSKASNPAAGQAQAIPELGGSMETNSHPLNLILPQPPHSVSRFSRAYPLSTPARNAQIVGSITAETSTLAAPILSGATQP</sequence>
<evidence type="ECO:0000313" key="3">
    <source>
        <dbReference type="Proteomes" id="UP001153076"/>
    </source>
</evidence>
<reference evidence="2" key="1">
    <citation type="submission" date="2022-04" db="EMBL/GenBank/DDBJ databases">
        <title>Carnegiea gigantea Genome sequencing and assembly v2.</title>
        <authorList>
            <person name="Copetti D."/>
            <person name="Sanderson M.J."/>
            <person name="Burquez A."/>
            <person name="Wojciechowski M.F."/>
        </authorList>
    </citation>
    <scope>NUCLEOTIDE SEQUENCE</scope>
    <source>
        <strain evidence="2">SGP5-SGP5p</strain>
        <tissue evidence="2">Aerial part</tissue>
    </source>
</reference>
<evidence type="ECO:0000313" key="2">
    <source>
        <dbReference type="EMBL" id="KAJ8428177.1"/>
    </source>
</evidence>
<comment type="caution">
    <text evidence="2">The sequence shown here is derived from an EMBL/GenBank/DDBJ whole genome shotgun (WGS) entry which is preliminary data.</text>
</comment>
<accession>A0A9Q1JJR8</accession>
<dbReference type="Proteomes" id="UP001153076">
    <property type="component" value="Unassembled WGS sequence"/>
</dbReference>
<dbReference type="AlphaFoldDB" id="A0A9Q1JJR8"/>
<dbReference type="EMBL" id="JAKOGI010001043">
    <property type="protein sequence ID" value="KAJ8428177.1"/>
    <property type="molecule type" value="Genomic_DNA"/>
</dbReference>
<keyword evidence="3" id="KW-1185">Reference proteome</keyword>